<keyword evidence="2" id="KW-1185">Reference proteome</keyword>
<dbReference type="AlphaFoldDB" id="A0A8J6ET05"/>
<accession>A0A8J6ET05</accession>
<evidence type="ECO:0000313" key="1">
    <source>
        <dbReference type="EMBL" id="KAG9475373.1"/>
    </source>
</evidence>
<sequence length="91" mass="10120">MYFGGLDVVRSLSAAVSCQMLRRKCNIVAQQGGGWALKSDTEGLSAVTSSGLRLTILHTPLGHSFTPSLQQSMKRQKWITWTWKRAIPLMK</sequence>
<reference evidence="1" key="1">
    <citation type="thesis" date="2020" institute="ProQuest LLC" country="789 East Eisenhower Parkway, Ann Arbor, MI, USA">
        <title>Comparative Genomics and Chromosome Evolution.</title>
        <authorList>
            <person name="Mudd A.B."/>
        </authorList>
    </citation>
    <scope>NUCLEOTIDE SEQUENCE</scope>
    <source>
        <strain evidence="1">HN-11 Male</strain>
        <tissue evidence="1">Kidney and liver</tissue>
    </source>
</reference>
<gene>
    <name evidence="1" type="ORF">GDO78_003673</name>
</gene>
<comment type="caution">
    <text evidence="1">The sequence shown here is derived from an EMBL/GenBank/DDBJ whole genome shotgun (WGS) entry which is preliminary data.</text>
</comment>
<protein>
    <submittedName>
        <fullName evidence="1">Uncharacterized protein</fullName>
    </submittedName>
</protein>
<proteinExistence type="predicted"/>
<evidence type="ECO:0000313" key="2">
    <source>
        <dbReference type="Proteomes" id="UP000770717"/>
    </source>
</evidence>
<organism evidence="1 2">
    <name type="scientific">Eleutherodactylus coqui</name>
    <name type="common">Puerto Rican coqui</name>
    <dbReference type="NCBI Taxonomy" id="57060"/>
    <lineage>
        <taxon>Eukaryota</taxon>
        <taxon>Metazoa</taxon>
        <taxon>Chordata</taxon>
        <taxon>Craniata</taxon>
        <taxon>Vertebrata</taxon>
        <taxon>Euteleostomi</taxon>
        <taxon>Amphibia</taxon>
        <taxon>Batrachia</taxon>
        <taxon>Anura</taxon>
        <taxon>Neobatrachia</taxon>
        <taxon>Hyloidea</taxon>
        <taxon>Eleutherodactylidae</taxon>
        <taxon>Eleutherodactylinae</taxon>
        <taxon>Eleutherodactylus</taxon>
        <taxon>Eleutherodactylus</taxon>
    </lineage>
</organism>
<dbReference type="Proteomes" id="UP000770717">
    <property type="component" value="Unassembled WGS sequence"/>
</dbReference>
<name>A0A8J6ET05_ELECQ</name>
<dbReference type="EMBL" id="WNTK01000012">
    <property type="protein sequence ID" value="KAG9475373.1"/>
    <property type="molecule type" value="Genomic_DNA"/>
</dbReference>